<gene>
    <name evidence="1" type="ORF">DWX41_16630</name>
</gene>
<evidence type="ECO:0008006" key="3">
    <source>
        <dbReference type="Google" id="ProtNLM"/>
    </source>
</evidence>
<comment type="caution">
    <text evidence="1">The sequence shown here is derived from an EMBL/GenBank/DDBJ whole genome shotgun (WGS) entry which is preliminary data.</text>
</comment>
<accession>A0A3E2WMH0</accession>
<evidence type="ECO:0000313" key="1">
    <source>
        <dbReference type="EMBL" id="RGC28352.1"/>
    </source>
</evidence>
<dbReference type="GeneID" id="93336407"/>
<evidence type="ECO:0000313" key="2">
    <source>
        <dbReference type="Proteomes" id="UP000261111"/>
    </source>
</evidence>
<organism evidence="1 2">
    <name type="scientific">Hungatella hathewayi</name>
    <dbReference type="NCBI Taxonomy" id="154046"/>
    <lineage>
        <taxon>Bacteria</taxon>
        <taxon>Bacillati</taxon>
        <taxon>Bacillota</taxon>
        <taxon>Clostridia</taxon>
        <taxon>Lachnospirales</taxon>
        <taxon>Lachnospiraceae</taxon>
        <taxon>Hungatella</taxon>
    </lineage>
</organism>
<dbReference type="EMBL" id="QVIA01000020">
    <property type="protein sequence ID" value="RGC28352.1"/>
    <property type="molecule type" value="Genomic_DNA"/>
</dbReference>
<dbReference type="AlphaFoldDB" id="A0A3E2WMH0"/>
<protein>
    <recommendedName>
        <fullName evidence="3">Phage protein</fullName>
    </recommendedName>
</protein>
<reference evidence="1 2" key="1">
    <citation type="submission" date="2018-08" db="EMBL/GenBank/DDBJ databases">
        <title>A genome reference for cultivated species of the human gut microbiota.</title>
        <authorList>
            <person name="Zou Y."/>
            <person name="Xue W."/>
            <person name="Luo G."/>
        </authorList>
    </citation>
    <scope>NUCLEOTIDE SEQUENCE [LARGE SCALE GENOMIC DNA]</scope>
    <source>
        <strain evidence="1 2">AF19-21</strain>
    </source>
</reference>
<proteinExistence type="predicted"/>
<dbReference type="Proteomes" id="UP000261111">
    <property type="component" value="Unassembled WGS sequence"/>
</dbReference>
<dbReference type="RefSeq" id="WP_117441114.1">
    <property type="nucleotide sequence ID" value="NZ_QVIA01000020.1"/>
</dbReference>
<name>A0A3E2WMH0_9FIRM</name>
<sequence length="117" mass="13045">MARQYDIAKKLAERNQKPTVSIDDEHVFKINNTAPAAMMIEALQNDKSLGEFEILKKIIVIALGEEAAAYVEAQELTMPAYTMIINVIMAALADSSLEEVEEMAEGGRFQEKGKKRK</sequence>